<feature type="transmembrane region" description="Helical" evidence="1">
    <location>
        <begin position="433"/>
        <end position="451"/>
    </location>
</feature>
<feature type="transmembrane region" description="Helical" evidence="1">
    <location>
        <begin position="398"/>
        <end position="421"/>
    </location>
</feature>
<keyword evidence="1" id="KW-0472">Membrane</keyword>
<keyword evidence="1" id="KW-1133">Transmembrane helix</keyword>
<sequence length="466" mass="51489">MVFRWNQVIPDEEDAGEPPPIWIYLVLFIVVECFALAITVVTWPKGKSVASFDFLQGILLNGPLFWGALSALLYHTCHGAYAFDTAVTNRECWQLRSSWQRDGRSGVAVLDSVVLAPEPELGERLLGLDGTPPQNPGKVMAIDVDETGAESRLHAVLEQLLVPLTSKLARAMKSNSFQLMMQGDRDESSDAVHAVWKKLALPGAPQIIRMQAGTEPKFAEQWFAADRDPSYRLVLAWHLNDNPDAPKECSEFAVALLLASHQHWWNLRDKLKPQAWLLRGIETEADQAEEALTLLLKAEQVEPKRIRNFWHSRLKGIAQHATLGAVKESGLEVSTHALDPAVGPQAPASRWLVYALAAKMAHFGQGAQLVALPGEKGVTLNLAARELRGVNAPWKDSYAYSLIPVAEIALVTLGITGVLLLDVHDGWKDFDTAAVVMAVVLGAAFAGAKYLRYRGLVDDFRRTYRR</sequence>
<keyword evidence="1" id="KW-0812">Transmembrane</keyword>
<protein>
    <submittedName>
        <fullName evidence="2">Uncharacterized protein</fullName>
    </submittedName>
</protein>
<organism evidence="2 3">
    <name type="scientific">Burkholderia ubonensis</name>
    <dbReference type="NCBI Taxonomy" id="101571"/>
    <lineage>
        <taxon>Bacteria</taxon>
        <taxon>Pseudomonadati</taxon>
        <taxon>Pseudomonadota</taxon>
        <taxon>Betaproteobacteria</taxon>
        <taxon>Burkholderiales</taxon>
        <taxon>Burkholderiaceae</taxon>
        <taxon>Burkholderia</taxon>
        <taxon>Burkholderia cepacia complex</taxon>
    </lineage>
</organism>
<accession>A0A102K610</accession>
<gene>
    <name evidence="2" type="ORF">WI38_15975</name>
</gene>
<evidence type="ECO:0000313" key="2">
    <source>
        <dbReference type="EMBL" id="KUZ89657.1"/>
    </source>
</evidence>
<feature type="transmembrane region" description="Helical" evidence="1">
    <location>
        <begin position="21"/>
        <end position="43"/>
    </location>
</feature>
<dbReference type="Proteomes" id="UP000065521">
    <property type="component" value="Unassembled WGS sequence"/>
</dbReference>
<dbReference type="RefSeq" id="WP_059857006.1">
    <property type="nucleotide sequence ID" value="NZ_LOTK01000044.1"/>
</dbReference>
<name>A0A102K610_9BURK</name>
<reference evidence="2 3" key="1">
    <citation type="submission" date="2015-11" db="EMBL/GenBank/DDBJ databases">
        <title>Expanding the genomic diversity of Burkholderia species for the development of highly accurate diagnostics.</title>
        <authorList>
            <person name="Sahl J."/>
            <person name="Keim P."/>
            <person name="Wagner D."/>
        </authorList>
    </citation>
    <scope>NUCLEOTIDE SEQUENCE [LARGE SCALE GENOMIC DNA]</scope>
    <source>
        <strain evidence="2 3">RF32-BP4</strain>
    </source>
</reference>
<evidence type="ECO:0000313" key="3">
    <source>
        <dbReference type="Proteomes" id="UP000065521"/>
    </source>
</evidence>
<dbReference type="EMBL" id="LOTN01000034">
    <property type="protein sequence ID" value="KUZ89657.1"/>
    <property type="molecule type" value="Genomic_DNA"/>
</dbReference>
<dbReference type="AlphaFoldDB" id="A0A102K610"/>
<evidence type="ECO:0000256" key="1">
    <source>
        <dbReference type="SAM" id="Phobius"/>
    </source>
</evidence>
<proteinExistence type="predicted"/>
<comment type="caution">
    <text evidence="2">The sequence shown here is derived from an EMBL/GenBank/DDBJ whole genome shotgun (WGS) entry which is preliminary data.</text>
</comment>